<feature type="compositionally biased region" description="Low complexity" evidence="1">
    <location>
        <begin position="248"/>
        <end position="259"/>
    </location>
</feature>
<feature type="compositionally biased region" description="Basic and acidic residues" evidence="1">
    <location>
        <begin position="1"/>
        <end position="14"/>
    </location>
</feature>
<proteinExistence type="predicted"/>
<dbReference type="KEGG" id="rsn:RSPO_c01922"/>
<organism evidence="3 4">
    <name type="scientific">Ralstonia solanacearum (strain Po82)</name>
    <dbReference type="NCBI Taxonomy" id="1031711"/>
    <lineage>
        <taxon>Bacteria</taxon>
        <taxon>Pseudomonadati</taxon>
        <taxon>Pseudomonadota</taxon>
        <taxon>Betaproteobacteria</taxon>
        <taxon>Burkholderiales</taxon>
        <taxon>Burkholderiaceae</taxon>
        <taxon>Ralstonia</taxon>
        <taxon>Ralstonia solanacearum species complex</taxon>
    </lineage>
</organism>
<name>F6G1T8_RALS8</name>
<sequence>MVGTLRHLDRRAVGRADGSGGSGRRHRLGAGRRTGLDHLLDRQRRRGPGRVADRQQSVEHRRPAPAADTVGPDDRVRDAVRAGIWLRVRPPLATAARNGGDCLADRGCRLVGALARRRQLCLNWASCRGASRQAGSGRRLDQRAAITLPRPPCASRGRRRVGQRAVGRPSNENFMKRLHVLLPATATLIALAGPVHAQWAWQWRDEKGQMVYSDVAPPPSIPASRIIRNPNGQMTSAYEALPTPASGVKAADPKAVAKPGQPASGVAATDPDAELRKRLADRAKREQEDAQKAEQAQRRQADCERLRNETAYLQGGRRYATPQADGTLSYMDDAQRAAAIQRNQSDLSANCSS</sequence>
<feature type="compositionally biased region" description="Basic and acidic residues" evidence="1">
    <location>
        <begin position="273"/>
        <end position="308"/>
    </location>
</feature>
<accession>F6G1T8</accession>
<dbReference type="AlphaFoldDB" id="F6G1T8"/>
<dbReference type="PATRIC" id="fig|1031711.3.peg.1868"/>
<dbReference type="eggNOG" id="ENOG5030SUF">
    <property type="taxonomic scope" value="Bacteria"/>
</dbReference>
<feature type="region of interest" description="Disordered" evidence="1">
    <location>
        <begin position="1"/>
        <end position="73"/>
    </location>
</feature>
<dbReference type="EMBL" id="CP002819">
    <property type="protein sequence ID" value="AEG69221.1"/>
    <property type="molecule type" value="Genomic_DNA"/>
</dbReference>
<feature type="domain" description="DUF4124" evidence="2">
    <location>
        <begin position="188"/>
        <end position="226"/>
    </location>
</feature>
<dbReference type="InterPro" id="IPR025392">
    <property type="entry name" value="DUF4124"/>
</dbReference>
<feature type="region of interest" description="Disordered" evidence="1">
    <location>
        <begin position="245"/>
        <end position="309"/>
    </location>
</feature>
<reference evidence="3 4" key="1">
    <citation type="journal article" date="2011" name="J. Bacteriol.">
        <title>Complete genome sequence of the plant pathogen Ralstonia solanacearum strain Po82.</title>
        <authorList>
            <person name="Xu J."/>
            <person name="Zheng H.J."/>
            <person name="Liu L."/>
            <person name="Pan Z.C."/>
            <person name="Prior P."/>
            <person name="Tang B."/>
            <person name="Xu J.S."/>
            <person name="Zhang H."/>
            <person name="Tian Q."/>
            <person name="Zhang L.Q."/>
            <person name="Feng J."/>
        </authorList>
    </citation>
    <scope>NUCLEOTIDE SEQUENCE [LARGE SCALE GENOMIC DNA]</scope>
    <source>
        <strain evidence="3 4">Po82</strain>
    </source>
</reference>
<evidence type="ECO:0000256" key="1">
    <source>
        <dbReference type="SAM" id="MobiDB-lite"/>
    </source>
</evidence>
<dbReference type="Pfam" id="PF13511">
    <property type="entry name" value="DUF4124"/>
    <property type="match status" value="1"/>
</dbReference>
<dbReference type="HOGENOM" id="CLU_784975_0_0_4"/>
<evidence type="ECO:0000259" key="2">
    <source>
        <dbReference type="Pfam" id="PF13511"/>
    </source>
</evidence>
<gene>
    <name evidence="3" type="ordered locus">RSPO_c01922</name>
</gene>
<evidence type="ECO:0000313" key="4">
    <source>
        <dbReference type="Proteomes" id="UP000007953"/>
    </source>
</evidence>
<feature type="compositionally biased region" description="Basic and acidic residues" evidence="1">
    <location>
        <begin position="51"/>
        <end position="62"/>
    </location>
</feature>
<protein>
    <recommendedName>
        <fullName evidence="2">DUF4124 domain-containing protein</fullName>
    </recommendedName>
</protein>
<dbReference type="Proteomes" id="UP000007953">
    <property type="component" value="Chromosome"/>
</dbReference>
<evidence type="ECO:0000313" key="3">
    <source>
        <dbReference type="EMBL" id="AEG69221.1"/>
    </source>
</evidence>